<gene>
    <name evidence="4" type="ORF">KDU71_06055</name>
</gene>
<dbReference type="Pfam" id="PF13538">
    <property type="entry name" value="UvrD_C_2"/>
    <property type="match status" value="1"/>
</dbReference>
<dbReference type="PANTHER" id="PTHR43788:SF6">
    <property type="entry name" value="DNA HELICASE B"/>
    <property type="match status" value="1"/>
</dbReference>
<evidence type="ECO:0000313" key="5">
    <source>
        <dbReference type="Proteomes" id="UP000679220"/>
    </source>
</evidence>
<dbReference type="InterPro" id="IPR050534">
    <property type="entry name" value="Coronavir_polyprotein_1ab"/>
</dbReference>
<feature type="domain" description="UvrD-like helicase C-terminal" evidence="3">
    <location>
        <begin position="1027"/>
        <end position="1074"/>
    </location>
</feature>
<comment type="caution">
    <text evidence="4">The sequence shown here is derived from an EMBL/GenBank/DDBJ whole genome shotgun (WGS) entry which is preliminary data.</text>
</comment>
<accession>A0A941F1H7</accession>
<reference evidence="4" key="1">
    <citation type="journal article" date="2018" name="Int. J. Syst. Evol. Microbiol.">
        <title>Carboxylicivirga sediminis sp. nov., isolated from coastal sediment.</title>
        <authorList>
            <person name="Wang F.Q."/>
            <person name="Ren L.H."/>
            <person name="Zou R.J."/>
            <person name="Sun Y.Z."/>
            <person name="Liu X.J."/>
            <person name="Jiang F."/>
            <person name="Liu L.J."/>
        </authorList>
    </citation>
    <scope>NUCLEOTIDE SEQUENCE</scope>
    <source>
        <strain evidence="4">JR1</strain>
    </source>
</reference>
<dbReference type="GO" id="GO:0005524">
    <property type="term" value="F:ATP binding"/>
    <property type="evidence" value="ECO:0007669"/>
    <property type="project" value="UniProtKB-KW"/>
</dbReference>
<dbReference type="Gene3D" id="3.40.91.30">
    <property type="match status" value="1"/>
</dbReference>
<dbReference type="GO" id="GO:0003678">
    <property type="term" value="F:DNA helicase activity"/>
    <property type="evidence" value="ECO:0007669"/>
    <property type="project" value="UniProtKB-ARBA"/>
</dbReference>
<dbReference type="Pfam" id="PF13245">
    <property type="entry name" value="AAA_19"/>
    <property type="match status" value="1"/>
</dbReference>
<dbReference type="AlphaFoldDB" id="A0A941F1H7"/>
<evidence type="ECO:0000259" key="3">
    <source>
        <dbReference type="Pfam" id="PF13538"/>
    </source>
</evidence>
<proteinExistence type="predicted"/>
<protein>
    <submittedName>
        <fullName evidence="4">AAA family ATPase</fullName>
    </submittedName>
</protein>
<keyword evidence="2" id="KW-0067">ATP-binding</keyword>
<organism evidence="4 5">
    <name type="scientific">Carboxylicivirga sediminis</name>
    <dbReference type="NCBI Taxonomy" id="2006564"/>
    <lineage>
        <taxon>Bacteria</taxon>
        <taxon>Pseudomonadati</taxon>
        <taxon>Bacteroidota</taxon>
        <taxon>Bacteroidia</taxon>
        <taxon>Marinilabiliales</taxon>
        <taxon>Marinilabiliaceae</taxon>
        <taxon>Carboxylicivirga</taxon>
    </lineage>
</organism>
<dbReference type="CDD" id="cd17933">
    <property type="entry name" value="DEXSc_RecD-like"/>
    <property type="match status" value="1"/>
</dbReference>
<keyword evidence="1" id="KW-0547">Nucleotide-binding</keyword>
<keyword evidence="5" id="KW-1185">Reference proteome</keyword>
<dbReference type="CDD" id="cd18809">
    <property type="entry name" value="SF1_C_RecD"/>
    <property type="match status" value="1"/>
</dbReference>
<dbReference type="InterPro" id="IPR027417">
    <property type="entry name" value="P-loop_NTPase"/>
</dbReference>
<evidence type="ECO:0000313" key="4">
    <source>
        <dbReference type="EMBL" id="MBR8535113.1"/>
    </source>
</evidence>
<dbReference type="PANTHER" id="PTHR43788">
    <property type="entry name" value="DNA2/NAM7 HELICASE FAMILY MEMBER"/>
    <property type="match status" value="1"/>
</dbReference>
<dbReference type="InterPro" id="IPR027785">
    <property type="entry name" value="UvrD-like_helicase_C"/>
</dbReference>
<evidence type="ECO:0000256" key="1">
    <source>
        <dbReference type="ARBA" id="ARBA00022741"/>
    </source>
</evidence>
<dbReference type="Proteomes" id="UP000679220">
    <property type="component" value="Unassembled WGS sequence"/>
</dbReference>
<dbReference type="RefSeq" id="WP_212189020.1">
    <property type="nucleotide sequence ID" value="NZ_JAGTAR010000007.1"/>
</dbReference>
<dbReference type="Gene3D" id="3.40.50.300">
    <property type="entry name" value="P-loop containing nucleotide triphosphate hydrolases"/>
    <property type="match status" value="2"/>
</dbReference>
<evidence type="ECO:0000256" key="2">
    <source>
        <dbReference type="ARBA" id="ARBA00022840"/>
    </source>
</evidence>
<sequence>MSKVKHISARLAWHADGWNGKICRNPLSNTYCTGQYSFPGGLYEKKSEQVKEAEKFAGCSCNSIQKEYIPPCSWSINAFGDETVKAETKSPNWYTNQETKQWALPPATVSLWSYEEMYHDDDKNDDGTFNYEKRMSNAKAFIKEIQENSSLIFYYANYSNPLSVEDEKRYTIVGFGRVKKVHDLIMYDKTTVEEKQRYAGAYVWQVPIQSNYPEEGFRIPYHKYKDNPEILEKIAFYPENARNFKYAMRHVSDDDALELVERALEIVDVLEYEIKDTTEDWSLRRKWLQSLLAELWKNRGCYPGLPAVLNYLDLPELVSHYKEGVLNNTEEENYKQILDLLLKQETIPSVVVDSERLTDVQDNFATMEDEEIEYLLQILPRFAFEQTKRLKQISQLCSVNRANNGLEFTFKELVDNPYLICENYIGNDVDDHISLSKIDHGMLPSPDLGLKPMTSKGSAYRFRAFCIDQLKRIAPHTFTAAEIILQKTNKYISHLSEWRQFEFKMKNFTSYKEVLDNAIFQRKDKSDNLHLYQKNIFEDERLIEENCRLLANREITQFKSPVTERNWFDYLYVSSSNLSKLNPDDYKEAVTAQAKVCQKIFGKGLSVISGGAGTGKTTVVKSIISGIEKAHGVGTSFLLLAPTGKAADRLRERSGKSAQTIHSFLAERGWMNDNFTYKRNGGKQEENVRIFIIDESSMIDQSLMATMFRAINWNTVQRIIFVGDPNQLPPIGYAKVFSDLIDWLPEENKGELKENLRQRENKLEGRGTGILDLASTFKQSVCVDEDLKDTAEVKAKRTDLLKKIQELEFDNDLKDIDVHFWDNEEELNELIFSTLIKNLELETGIEYNEEKYWELLNKVFENSDSPNGKKADKFQVISPYRSELFGTDALNVFLQRKLNRNCVERQWFVDGISVFDKIIQFRNRTKSDPILAYVTKEKATIPIQIYNGELGFTRWHNNDKKAIKDEATNTWYNPRYKAPFFRLEHFIVNLEGRDAHIPFGKKLGKYKNTKGYWNELKEEKPENNLELAYAISVHKSQGSEFDEVYLILPKNKKALLSKELIYTAITRAKTKLTVFAEQDIGAFLQLTRPEANKLSKINSSLFEFNPLPKEWLIMNDWYEVGKIHETLSEYMVRSKSEVIIANMLTERNIPFWYEKPLFATDGTFYLPDFTVMLAGEEYYLEHVGRLDLPNYKAHWEEKELWYKKHFPNKLLTTYESGSLSNDIDRIIKELQ</sequence>
<name>A0A941F1H7_9BACT</name>
<dbReference type="EMBL" id="JAGTAR010000007">
    <property type="protein sequence ID" value="MBR8535113.1"/>
    <property type="molecule type" value="Genomic_DNA"/>
</dbReference>
<reference evidence="4" key="2">
    <citation type="submission" date="2021-04" db="EMBL/GenBank/DDBJ databases">
        <authorList>
            <person name="Zhang T."/>
            <person name="Zhang Y."/>
            <person name="Lu D."/>
            <person name="Zuo D."/>
            <person name="Du Z."/>
        </authorList>
    </citation>
    <scope>NUCLEOTIDE SEQUENCE</scope>
    <source>
        <strain evidence="4">JR1</strain>
    </source>
</reference>
<dbReference type="SUPFAM" id="SSF52540">
    <property type="entry name" value="P-loop containing nucleoside triphosphate hydrolases"/>
    <property type="match status" value="1"/>
</dbReference>